<dbReference type="KEGG" id="vg:77926627"/>
<dbReference type="Proteomes" id="UP000828108">
    <property type="component" value="Segment"/>
</dbReference>
<sequence length="211" mass="24050">MATYYRLYVSTFETSNGIMVYGGKRHSHYEDSKADSYFGSGTIVKRAKQKYGRKCLVDITWSKPFESPALLKEAEALLVSELLESFDNCANLHPTGGGGPEGYSCPEDSPAFGKKRTAESRKRMSDAAKQREWSEEGLKRRKESTARMWIDFKDRHPDFSDDKNPAARKIITGDLEFCTGRKCAEYYSITPATVIYRCKSTAEKWKLWNYA</sequence>
<keyword evidence="2" id="KW-0378">Hydrolase</keyword>
<evidence type="ECO:0000313" key="3">
    <source>
        <dbReference type="Proteomes" id="UP000828108"/>
    </source>
</evidence>
<keyword evidence="2" id="KW-0255">Endonuclease</keyword>
<reference evidence="2 3" key="1">
    <citation type="submission" date="2021-02" db="EMBL/GenBank/DDBJ databases">
        <authorList>
            <person name="Zhang R."/>
            <person name="Yu X."/>
            <person name="Xu J."/>
            <person name="Liu X."/>
        </authorList>
    </citation>
    <scope>NUCLEOTIDE SEQUENCE [LARGE SCALE GENOMIC DNA]</scope>
</reference>
<name>A0AAE8YII3_9CAUD</name>
<dbReference type="SUPFAM" id="SSF64496">
    <property type="entry name" value="DNA-binding domain of intron-encoded endonucleases"/>
    <property type="match status" value="1"/>
</dbReference>
<feature type="compositionally biased region" description="Basic and acidic residues" evidence="1">
    <location>
        <begin position="116"/>
        <end position="137"/>
    </location>
</feature>
<accession>A0AAE8YII3</accession>
<keyword evidence="2" id="KW-0540">Nuclease</keyword>
<evidence type="ECO:0000256" key="1">
    <source>
        <dbReference type="SAM" id="MobiDB-lite"/>
    </source>
</evidence>
<dbReference type="RefSeq" id="YP_010651036.1">
    <property type="nucleotide sequence ID" value="NC_070780.1"/>
</dbReference>
<feature type="region of interest" description="Disordered" evidence="1">
    <location>
        <begin position="100"/>
        <end position="137"/>
    </location>
</feature>
<keyword evidence="3" id="KW-1185">Reference proteome</keyword>
<dbReference type="EMBL" id="MW598459">
    <property type="protein sequence ID" value="UGL60015.1"/>
    <property type="molecule type" value="Genomic_DNA"/>
</dbReference>
<dbReference type="GeneID" id="77926627"/>
<protein>
    <submittedName>
        <fullName evidence="2">Homing endonuclease</fullName>
    </submittedName>
</protein>
<dbReference type="GO" id="GO:0004519">
    <property type="term" value="F:endonuclease activity"/>
    <property type="evidence" value="ECO:0007669"/>
    <property type="project" value="UniProtKB-KW"/>
</dbReference>
<organism evidence="2 3">
    <name type="scientific">Escherichia phage vB_EcoM_RZ</name>
    <dbReference type="NCBI Taxonomy" id="2893954"/>
    <lineage>
        <taxon>Viruses</taxon>
        <taxon>Duplodnaviria</taxon>
        <taxon>Heunggongvirae</taxon>
        <taxon>Uroviricota</taxon>
        <taxon>Caudoviricetes</taxon>
        <taxon>Pantevenvirales</taxon>
        <taxon>Straboviridae</taxon>
        <taxon>Tevenvirinae</taxon>
        <taxon>Gaprivervirus</taxon>
        <taxon>Gaprivervirus arezed</taxon>
    </lineage>
</organism>
<dbReference type="CDD" id="cd10444">
    <property type="entry name" value="GIY-YIG_SegABCDEFG"/>
    <property type="match status" value="1"/>
</dbReference>
<proteinExistence type="predicted"/>
<evidence type="ECO:0000313" key="2">
    <source>
        <dbReference type="EMBL" id="UGL60015.1"/>
    </source>
</evidence>